<evidence type="ECO:0000313" key="2">
    <source>
        <dbReference type="Proteomes" id="UP001153334"/>
    </source>
</evidence>
<name>A0ACC2HNG3_9PEZI</name>
<reference evidence="1" key="1">
    <citation type="submission" date="2022-11" db="EMBL/GenBank/DDBJ databases">
        <title>Genome Sequence of Nemania bipapillata.</title>
        <authorList>
            <person name="Buettner E."/>
        </authorList>
    </citation>
    <scope>NUCLEOTIDE SEQUENCE</scope>
    <source>
        <strain evidence="1">CP14</strain>
    </source>
</reference>
<sequence length="67" mass="7439">MADQKPAHIPPELSDLHCYTETEGVITTTMFDLPGYRVVRVLGTVYGLTVRSRNVSSPEFSIPLLAF</sequence>
<evidence type="ECO:0000313" key="1">
    <source>
        <dbReference type="EMBL" id="KAJ8104516.1"/>
    </source>
</evidence>
<gene>
    <name evidence="1" type="ORF">ONZ43_g7811</name>
</gene>
<keyword evidence="2" id="KW-1185">Reference proteome</keyword>
<protein>
    <submittedName>
        <fullName evidence="1">Uncharacterized protein</fullName>
    </submittedName>
</protein>
<proteinExistence type="predicted"/>
<dbReference type="Proteomes" id="UP001153334">
    <property type="component" value="Unassembled WGS sequence"/>
</dbReference>
<organism evidence="1 2">
    <name type="scientific">Nemania bipapillata</name>
    <dbReference type="NCBI Taxonomy" id="110536"/>
    <lineage>
        <taxon>Eukaryota</taxon>
        <taxon>Fungi</taxon>
        <taxon>Dikarya</taxon>
        <taxon>Ascomycota</taxon>
        <taxon>Pezizomycotina</taxon>
        <taxon>Sordariomycetes</taxon>
        <taxon>Xylariomycetidae</taxon>
        <taxon>Xylariales</taxon>
        <taxon>Xylariaceae</taxon>
        <taxon>Nemania</taxon>
    </lineage>
</organism>
<comment type="caution">
    <text evidence="1">The sequence shown here is derived from an EMBL/GenBank/DDBJ whole genome shotgun (WGS) entry which is preliminary data.</text>
</comment>
<accession>A0ACC2HNG3</accession>
<dbReference type="EMBL" id="JAPESX010003679">
    <property type="protein sequence ID" value="KAJ8104516.1"/>
    <property type="molecule type" value="Genomic_DNA"/>
</dbReference>